<organism evidence="3 4">
    <name type="scientific">Wickerhamiella sorbophila</name>
    <dbReference type="NCBI Taxonomy" id="45607"/>
    <lineage>
        <taxon>Eukaryota</taxon>
        <taxon>Fungi</taxon>
        <taxon>Dikarya</taxon>
        <taxon>Ascomycota</taxon>
        <taxon>Saccharomycotina</taxon>
        <taxon>Dipodascomycetes</taxon>
        <taxon>Dipodascales</taxon>
        <taxon>Trichomonascaceae</taxon>
        <taxon>Wickerhamiella</taxon>
    </lineage>
</organism>
<dbReference type="InterPro" id="IPR032691">
    <property type="entry name" value="Mon2/Sec7/BIG1-like_HUS"/>
</dbReference>
<dbReference type="EMBL" id="NDIQ01000022">
    <property type="protein sequence ID" value="PRT55878.1"/>
    <property type="molecule type" value="Genomic_DNA"/>
</dbReference>
<reference evidence="3 4" key="1">
    <citation type="submission" date="2017-04" db="EMBL/GenBank/DDBJ databases">
        <title>Genome sequencing of [Candida] sorbophila.</title>
        <authorList>
            <person name="Ahn J.O."/>
        </authorList>
    </citation>
    <scope>NUCLEOTIDE SEQUENCE [LARGE SCALE GENOMIC DNA]</scope>
    <source>
        <strain evidence="3 4">DS02</strain>
    </source>
</reference>
<feature type="region of interest" description="Disordered" evidence="1">
    <location>
        <begin position="1332"/>
        <end position="1382"/>
    </location>
</feature>
<gene>
    <name evidence="3" type="ORF">B9G98_03498</name>
</gene>
<name>A0A2T0FLK6_9ASCO</name>
<dbReference type="GO" id="GO:0005794">
    <property type="term" value="C:Golgi apparatus"/>
    <property type="evidence" value="ECO:0007669"/>
    <property type="project" value="UniProtKB-ARBA"/>
</dbReference>
<feature type="domain" description="SEC7" evidence="2">
    <location>
        <begin position="546"/>
        <end position="735"/>
    </location>
</feature>
<dbReference type="OrthoDB" id="10258608at2759"/>
<dbReference type="Proteomes" id="UP000238350">
    <property type="component" value="Unassembled WGS sequence"/>
</dbReference>
<comment type="caution">
    <text evidence="3">The sequence shown here is derived from an EMBL/GenBank/DDBJ whole genome shotgun (WGS) entry which is preliminary data.</text>
</comment>
<dbReference type="InterPro" id="IPR035999">
    <property type="entry name" value="Sec7_dom_sf"/>
</dbReference>
<dbReference type="GO" id="GO:0016192">
    <property type="term" value="P:vesicle-mediated transport"/>
    <property type="evidence" value="ECO:0007669"/>
    <property type="project" value="UniProtKB-ARBA"/>
</dbReference>
<sequence length="1382" mass="152023">MQCAVDSGYLVANECIAIMSAMRKSSRQTHSGIAAILGTQNEDGDTTLSERLGLRTSNKVNVSTTSQPLIWAFAKLRSEIESKNFSDLTAVALVDPFIAVIKAPSTTGAITSLALSALEKMVVLKVINTKMPDIGEALYKVAMAITNCRFRATDQYEDDAVLVQLMGVLDKIIVSELGLGLCNEAVCELVETCLSMACQMRRGDALRRSVVSTVTGLMRLVFSQLPFEDQGSRDFGDDVLNIESPMPQNDMSSGNTAGTFAATDSTTAETDSVNGDAASIAASTTDGNPSQQANGTDKKEIDTAPFSTPAILETFRVLVSITNPQSQHAYTDSTRVMVLRILRVCFEIAGRGIAQHSAFVTLISAHLFKYLAQLVRREHPALVYESLQLVGLIMETGGQHYKLQLEFILAYLLGALAPLTDLPRDTSMDDIFYDGIVVRPACVKPPGPNATSRAPEIREIMVETLTRFSHGVSFFPSLFANYDCDTSQTDMCQDLVGFLCRSAYPDSATWSTPAVPPLCLEAVLALLQRITSRSSLITEQEPQEVTEAIERKRRKDIEIVVTTEFNKSPKKGIELMLERGVISEQSPQAIAAFLRSSRRLHKGELGRFLARAVNKDILRSFIDGFDFTEKRIDEALREFLCCFRLPGESAEIEPIFERFSEHYIANGCHSDQVANADAAFVLAYAVIMLNTDQHSPQVKRRMEFDSFKNNLRGANNGKDFNEDYLREIYTTIKHREIVLPEEHDTDETFEYAWRELQLSLPQASEFETNASPYIDRYVFANSWRPIVSTLSFIFATATDDVVFSRVITGFRQAASLAAKFELQPAFDHIVRCLAKISTLASGDLVVPKTNLCVAIYRDDGTTYDVIVSDLSSPFGSDLKAQMASITMFKIFSDAVENKQLDALSPQGWELFARVVTNLYIYDLFVPPGLDRVPAAYRFERGKAGRNVGIFSALSSYLTANPDEPSEPSDEEVDAALGAQDCVTACNVLTIVDNIIKICAESSDIAETAIDGIMAALPPAGSKYSASRIMLLELSLKMAGGRSEHAEKIASVCANAEGNFDGLVPLHAALVSGKLDLVDQMLANLETADGLLSMPNLPVGSARLWQLLETSDLSLAAAFAKEHSAEVTPEARPAAEHALAVLASKGSEDALDALYGMQNLNRSPEEVASYLTALQEPCYMALTKELREGAVARLQKILLEQQTAKSGESWQRIFDVAVIGLLNQLLKPEVFNCDATGMERTRQQASSLGGKVFLHYAMRSDVDIEKPWLALLRVLDRLLSSRRQPALQESVTEMLKNVVLVMRMAGHGTEEFWNDSERQLKGFVPEIAALVRKNLEPEPVPEREPELSTEKTPETPESKVEDATANETEEVPSEQAETRKNEE</sequence>
<dbReference type="GO" id="GO:0005085">
    <property type="term" value="F:guanyl-nucleotide exchange factor activity"/>
    <property type="evidence" value="ECO:0007669"/>
    <property type="project" value="InterPro"/>
</dbReference>
<dbReference type="Gene3D" id="1.10.220.20">
    <property type="match status" value="1"/>
</dbReference>
<proteinExistence type="predicted"/>
<evidence type="ECO:0000313" key="3">
    <source>
        <dbReference type="EMBL" id="PRT55878.1"/>
    </source>
</evidence>
<feature type="compositionally biased region" description="Polar residues" evidence="1">
    <location>
        <begin position="281"/>
        <end position="295"/>
    </location>
</feature>
<dbReference type="STRING" id="45607.A0A2T0FLK6"/>
<dbReference type="RefSeq" id="XP_024665823.1">
    <property type="nucleotide sequence ID" value="XM_024810055.1"/>
</dbReference>
<dbReference type="SUPFAM" id="SSF48425">
    <property type="entry name" value="Sec7 domain"/>
    <property type="match status" value="1"/>
</dbReference>
<evidence type="ECO:0000313" key="4">
    <source>
        <dbReference type="Proteomes" id="UP000238350"/>
    </source>
</evidence>
<dbReference type="GO" id="GO:0032012">
    <property type="term" value="P:regulation of ARF protein signal transduction"/>
    <property type="evidence" value="ECO:0007669"/>
    <property type="project" value="InterPro"/>
</dbReference>
<dbReference type="PROSITE" id="PS50190">
    <property type="entry name" value="SEC7"/>
    <property type="match status" value="1"/>
</dbReference>
<dbReference type="SMART" id="SM00222">
    <property type="entry name" value="Sec7"/>
    <property type="match status" value="1"/>
</dbReference>
<dbReference type="InterPro" id="IPR023394">
    <property type="entry name" value="Sec7_C_sf"/>
</dbReference>
<protein>
    <recommendedName>
        <fullName evidence="2">SEC7 domain-containing protein</fullName>
    </recommendedName>
</protein>
<feature type="compositionally biased region" description="Polar residues" evidence="1">
    <location>
        <begin position="246"/>
        <end position="258"/>
    </location>
</feature>
<dbReference type="InterPro" id="IPR000904">
    <property type="entry name" value="Sec7_dom"/>
</dbReference>
<dbReference type="GeneID" id="36517246"/>
<keyword evidence="4" id="KW-1185">Reference proteome</keyword>
<dbReference type="InterPro" id="IPR056604">
    <property type="entry name" value="GBF1-like_TPR"/>
</dbReference>
<accession>A0A2T0FLK6</accession>
<dbReference type="Pfam" id="PF12783">
    <property type="entry name" value="Sec7-like_HUS"/>
    <property type="match status" value="1"/>
</dbReference>
<evidence type="ECO:0000256" key="1">
    <source>
        <dbReference type="SAM" id="MobiDB-lite"/>
    </source>
</evidence>
<dbReference type="PANTHER" id="PTHR10663:SF388">
    <property type="entry name" value="GOLGI-SPECIFIC BREFELDIN A-RESISTANCE GUANINE NUCLEOTIDE EXCHANGE FACTOR 1"/>
    <property type="match status" value="1"/>
</dbReference>
<dbReference type="CDD" id="cd00171">
    <property type="entry name" value="Sec7"/>
    <property type="match status" value="1"/>
</dbReference>
<dbReference type="PANTHER" id="PTHR10663">
    <property type="entry name" value="GUANYL-NUCLEOTIDE EXCHANGE FACTOR"/>
    <property type="match status" value="1"/>
</dbReference>
<feature type="compositionally biased region" description="Basic and acidic residues" evidence="1">
    <location>
        <begin position="1332"/>
        <end position="1361"/>
    </location>
</feature>
<feature type="compositionally biased region" description="Low complexity" evidence="1">
    <location>
        <begin position="259"/>
        <end position="272"/>
    </location>
</feature>
<dbReference type="Pfam" id="PF01369">
    <property type="entry name" value="Sec7"/>
    <property type="match status" value="1"/>
</dbReference>
<dbReference type="Gene3D" id="1.10.1000.11">
    <property type="entry name" value="Arf Nucleotide-binding Site Opener,domain 2"/>
    <property type="match status" value="1"/>
</dbReference>
<dbReference type="Pfam" id="PF23325">
    <property type="entry name" value="TPR_28"/>
    <property type="match status" value="1"/>
</dbReference>
<evidence type="ECO:0000259" key="2">
    <source>
        <dbReference type="PROSITE" id="PS50190"/>
    </source>
</evidence>
<feature type="region of interest" description="Disordered" evidence="1">
    <location>
        <begin position="246"/>
        <end position="303"/>
    </location>
</feature>